<evidence type="ECO:0000313" key="2">
    <source>
        <dbReference type="Proteomes" id="UP000682733"/>
    </source>
</evidence>
<organism evidence="1 2">
    <name type="scientific">Didymodactylos carnosus</name>
    <dbReference type="NCBI Taxonomy" id="1234261"/>
    <lineage>
        <taxon>Eukaryota</taxon>
        <taxon>Metazoa</taxon>
        <taxon>Spiralia</taxon>
        <taxon>Gnathifera</taxon>
        <taxon>Rotifera</taxon>
        <taxon>Eurotatoria</taxon>
        <taxon>Bdelloidea</taxon>
        <taxon>Philodinida</taxon>
        <taxon>Philodinidae</taxon>
        <taxon>Didymodactylos</taxon>
    </lineage>
</organism>
<reference evidence="1" key="1">
    <citation type="submission" date="2021-02" db="EMBL/GenBank/DDBJ databases">
        <authorList>
            <person name="Nowell W R."/>
        </authorList>
    </citation>
    <scope>NUCLEOTIDE SEQUENCE</scope>
</reference>
<dbReference type="EMBL" id="CAJOBA010115731">
    <property type="protein sequence ID" value="CAF4566741.1"/>
    <property type="molecule type" value="Genomic_DNA"/>
</dbReference>
<proteinExistence type="predicted"/>
<evidence type="ECO:0000313" key="1">
    <source>
        <dbReference type="EMBL" id="CAF4566741.1"/>
    </source>
</evidence>
<name>A0A8S2YNM0_9BILA</name>
<dbReference type="Proteomes" id="UP000682733">
    <property type="component" value="Unassembled WGS sequence"/>
</dbReference>
<feature type="non-terminal residue" evidence="1">
    <location>
        <position position="1"/>
    </location>
</feature>
<accession>A0A8S2YNM0</accession>
<comment type="caution">
    <text evidence="1">The sequence shown here is derived from an EMBL/GenBank/DDBJ whole genome shotgun (WGS) entry which is preliminary data.</text>
</comment>
<protein>
    <submittedName>
        <fullName evidence="1">Uncharacterized protein</fullName>
    </submittedName>
</protein>
<gene>
    <name evidence="1" type="ORF">TMI583_LOCUS50060</name>
</gene>
<sequence length="12" mass="1172">KGYSVMEASSGG</sequence>